<dbReference type="RefSeq" id="WP_194124189.1">
    <property type="nucleotide sequence ID" value="NZ_JACYGY010000002.1"/>
</dbReference>
<dbReference type="EMBL" id="JACYGY010000002">
    <property type="protein sequence ID" value="MBE9465915.1"/>
    <property type="molecule type" value="Genomic_DNA"/>
</dbReference>
<proteinExistence type="predicted"/>
<dbReference type="InterPro" id="IPR036388">
    <property type="entry name" value="WH-like_DNA-bd_sf"/>
</dbReference>
<dbReference type="InterPro" id="IPR036390">
    <property type="entry name" value="WH_DNA-bd_sf"/>
</dbReference>
<dbReference type="Proteomes" id="UP000634134">
    <property type="component" value="Unassembled WGS sequence"/>
</dbReference>
<reference evidence="2" key="1">
    <citation type="submission" date="2023-07" db="EMBL/GenBank/DDBJ databases">
        <title>Dyadobacter sp. nov 'subterranea' isolated from contaminted grondwater.</title>
        <authorList>
            <person name="Szabo I."/>
            <person name="Al-Omari J."/>
            <person name="Szerdahelyi S.G."/>
            <person name="Rado J."/>
        </authorList>
    </citation>
    <scope>NUCLEOTIDE SEQUENCE [LARGE SCALE GENOMIC DNA]</scope>
    <source>
        <strain evidence="2">UP-52</strain>
    </source>
</reference>
<comment type="caution">
    <text evidence="1">The sequence shown here is derived from an EMBL/GenBank/DDBJ whole genome shotgun (WGS) entry which is preliminary data.</text>
</comment>
<sequence>MQSVKELRVRYWIYLDGEKFFGLGRAQLLKHIQESGSISNAAKAMGMSYKKAWAMVDDMNVKAKEPYVIAKKGGKSGGGTELTEAGRKMLEAYNNLNSKLASIAESEKEILNL</sequence>
<dbReference type="InterPro" id="IPR051815">
    <property type="entry name" value="Molybdate_resp_trans_reg"/>
</dbReference>
<gene>
    <name evidence="1" type="ORF">IEE83_28940</name>
</gene>
<dbReference type="SUPFAM" id="SSF46785">
    <property type="entry name" value="Winged helix' DNA-binding domain"/>
    <property type="match status" value="1"/>
</dbReference>
<evidence type="ECO:0000313" key="1">
    <source>
        <dbReference type="EMBL" id="MBE9465915.1"/>
    </source>
</evidence>
<accession>A0ABR9WK81</accession>
<dbReference type="Gene3D" id="1.10.10.10">
    <property type="entry name" value="Winged helix-like DNA-binding domain superfamily/Winged helix DNA-binding domain"/>
    <property type="match status" value="1"/>
</dbReference>
<keyword evidence="2" id="KW-1185">Reference proteome</keyword>
<protein>
    <submittedName>
        <fullName evidence="1">LysR family transcriptional regulator</fullName>
    </submittedName>
</protein>
<organism evidence="1 2">
    <name type="scientific">Dyadobacter subterraneus</name>
    <dbReference type="NCBI Taxonomy" id="2773304"/>
    <lineage>
        <taxon>Bacteria</taxon>
        <taxon>Pseudomonadati</taxon>
        <taxon>Bacteroidota</taxon>
        <taxon>Cytophagia</taxon>
        <taxon>Cytophagales</taxon>
        <taxon>Spirosomataceae</taxon>
        <taxon>Dyadobacter</taxon>
    </lineage>
</organism>
<dbReference type="PANTHER" id="PTHR30432:SF1">
    <property type="entry name" value="DNA-BINDING TRANSCRIPTIONAL DUAL REGULATOR MODE"/>
    <property type="match status" value="1"/>
</dbReference>
<evidence type="ECO:0000313" key="2">
    <source>
        <dbReference type="Proteomes" id="UP000634134"/>
    </source>
</evidence>
<name>A0ABR9WK81_9BACT</name>
<dbReference type="PANTHER" id="PTHR30432">
    <property type="entry name" value="TRANSCRIPTIONAL REGULATOR MODE"/>
    <property type="match status" value="1"/>
</dbReference>